<name>A0A291QXP2_9BACT</name>
<evidence type="ECO:0000259" key="1">
    <source>
        <dbReference type="Pfam" id="PF12680"/>
    </source>
</evidence>
<keyword evidence="3" id="KW-1185">Reference proteome</keyword>
<dbReference type="SUPFAM" id="SSF54427">
    <property type="entry name" value="NTF2-like"/>
    <property type="match status" value="1"/>
</dbReference>
<dbReference type="InterPro" id="IPR032710">
    <property type="entry name" value="NTF2-like_dom_sf"/>
</dbReference>
<dbReference type="Pfam" id="PF12680">
    <property type="entry name" value="SnoaL_2"/>
    <property type="match status" value="1"/>
</dbReference>
<feature type="domain" description="SnoaL-like" evidence="1">
    <location>
        <begin position="43"/>
        <end position="135"/>
    </location>
</feature>
<dbReference type="Proteomes" id="UP000220133">
    <property type="component" value="Chromosome"/>
</dbReference>
<dbReference type="Gene3D" id="3.10.450.50">
    <property type="match status" value="1"/>
</dbReference>
<evidence type="ECO:0000313" key="3">
    <source>
        <dbReference type="Proteomes" id="UP000220133"/>
    </source>
</evidence>
<evidence type="ECO:0000313" key="2">
    <source>
        <dbReference type="EMBL" id="ATL48697.1"/>
    </source>
</evidence>
<organism evidence="2 3">
    <name type="scientific">Chitinophaga caeni</name>
    <dbReference type="NCBI Taxonomy" id="2029983"/>
    <lineage>
        <taxon>Bacteria</taxon>
        <taxon>Pseudomonadati</taxon>
        <taxon>Bacteroidota</taxon>
        <taxon>Chitinophagia</taxon>
        <taxon>Chitinophagales</taxon>
        <taxon>Chitinophagaceae</taxon>
        <taxon>Chitinophaga</taxon>
    </lineage>
</organism>
<proteinExistence type="predicted"/>
<sequence length="154" mass="17629">MPQLTPTRKAASIYFCGRAHDPNKFKWNRMISSENKTLATAINQAFLLGDVGFFEQHLSHDFEWHLPGLPEPLKREHFLVMLRSGGTEVKTSRVTNMIAEGNFVVVQSDGKPVQLNGAWRQQHICDIYEIEDGMLIHLTTYFDTAMMEEEMDEG</sequence>
<dbReference type="InterPro" id="IPR037401">
    <property type="entry name" value="SnoaL-like"/>
</dbReference>
<accession>A0A291QXP2</accession>
<dbReference type="KEGG" id="cbae:COR50_16865"/>
<protein>
    <recommendedName>
        <fullName evidence="1">SnoaL-like domain-containing protein</fullName>
    </recommendedName>
</protein>
<reference evidence="2 3" key="1">
    <citation type="submission" date="2017-10" db="EMBL/GenBank/DDBJ databases">
        <title>Paenichitinophaga pekingensis gen. nov., sp. nov., isolated from activated sludge.</title>
        <authorList>
            <person name="Jin D."/>
            <person name="Kong X."/>
            <person name="Deng Y."/>
            <person name="Bai Z."/>
        </authorList>
    </citation>
    <scope>NUCLEOTIDE SEQUENCE [LARGE SCALE GENOMIC DNA]</scope>
    <source>
        <strain evidence="2 3">13</strain>
    </source>
</reference>
<dbReference type="EMBL" id="CP023777">
    <property type="protein sequence ID" value="ATL48697.1"/>
    <property type="molecule type" value="Genomic_DNA"/>
</dbReference>
<dbReference type="AlphaFoldDB" id="A0A291QXP2"/>
<gene>
    <name evidence="2" type="ORF">COR50_16865</name>
</gene>